<evidence type="ECO:0000313" key="3">
    <source>
        <dbReference type="Proteomes" id="UP001596233"/>
    </source>
</evidence>
<protein>
    <submittedName>
        <fullName evidence="2">ECF-type sigma factor</fullName>
    </submittedName>
</protein>
<name>A0ABW1V692_9BACL</name>
<accession>A0ABW1V692</accession>
<sequence length="202" mass="23588">MTEHDVIEQLTGYKRLVARIKVLSNYSVGAGITVSRLNEDDHLQELHARLRGMPSYMYLSKREQQLETVAHTYLQGQYPVGIKNQQRAIASVGEDEEDTKLLKELKRKIDKVIAARGYTIRSDMDEVLERVSELQDLQAEVKRIDGVMEALEQYKPDYEKLLRWRYIEALSVRETSFRLNVTERTLRRWNTVAVQEYIKLSA</sequence>
<dbReference type="InterPro" id="IPR053812">
    <property type="entry name" value="HTH_Sigma70_ECF-like"/>
</dbReference>
<gene>
    <name evidence="2" type="ORF">ACFP56_16840</name>
</gene>
<dbReference type="RefSeq" id="WP_379236652.1">
    <property type="nucleotide sequence ID" value="NZ_JBHSTE010000005.1"/>
</dbReference>
<dbReference type="Proteomes" id="UP001596233">
    <property type="component" value="Unassembled WGS sequence"/>
</dbReference>
<proteinExistence type="predicted"/>
<dbReference type="EMBL" id="JBHSTE010000005">
    <property type="protein sequence ID" value="MFC6334297.1"/>
    <property type="molecule type" value="Genomic_DNA"/>
</dbReference>
<feature type="domain" description="RNA polymerase sigma-70 ECF-like HTH" evidence="1">
    <location>
        <begin position="117"/>
        <end position="189"/>
    </location>
</feature>
<reference evidence="3" key="1">
    <citation type="journal article" date="2019" name="Int. J. Syst. Evol. Microbiol.">
        <title>The Global Catalogue of Microorganisms (GCM) 10K type strain sequencing project: providing services to taxonomists for standard genome sequencing and annotation.</title>
        <authorList>
            <consortium name="The Broad Institute Genomics Platform"/>
            <consortium name="The Broad Institute Genome Sequencing Center for Infectious Disease"/>
            <person name="Wu L."/>
            <person name="Ma J."/>
        </authorList>
    </citation>
    <scope>NUCLEOTIDE SEQUENCE [LARGE SCALE GENOMIC DNA]</scope>
    <source>
        <strain evidence="3">PCU 280</strain>
    </source>
</reference>
<dbReference type="Pfam" id="PF07638">
    <property type="entry name" value="Sigma70_ECF"/>
    <property type="match status" value="1"/>
</dbReference>
<evidence type="ECO:0000313" key="2">
    <source>
        <dbReference type="EMBL" id="MFC6334297.1"/>
    </source>
</evidence>
<organism evidence="2 3">
    <name type="scientific">Paenibacillus septentrionalis</name>
    <dbReference type="NCBI Taxonomy" id="429342"/>
    <lineage>
        <taxon>Bacteria</taxon>
        <taxon>Bacillati</taxon>
        <taxon>Bacillota</taxon>
        <taxon>Bacilli</taxon>
        <taxon>Bacillales</taxon>
        <taxon>Paenibacillaceae</taxon>
        <taxon>Paenibacillus</taxon>
    </lineage>
</organism>
<evidence type="ECO:0000259" key="1">
    <source>
        <dbReference type="Pfam" id="PF07638"/>
    </source>
</evidence>
<dbReference type="Gene3D" id="1.10.10.10">
    <property type="entry name" value="Winged helix-like DNA-binding domain superfamily/Winged helix DNA-binding domain"/>
    <property type="match status" value="1"/>
</dbReference>
<dbReference type="InterPro" id="IPR036388">
    <property type="entry name" value="WH-like_DNA-bd_sf"/>
</dbReference>
<keyword evidence="3" id="KW-1185">Reference proteome</keyword>
<comment type="caution">
    <text evidence="2">The sequence shown here is derived from an EMBL/GenBank/DDBJ whole genome shotgun (WGS) entry which is preliminary data.</text>
</comment>